<keyword evidence="1" id="KW-0689">Ribosomal protein</keyword>
<reference evidence="1" key="1">
    <citation type="journal article" date="2021" name="PeerJ">
        <title>Extensive microbial diversity within the chicken gut microbiome revealed by metagenomics and culture.</title>
        <authorList>
            <person name="Gilroy R."/>
            <person name="Ravi A."/>
            <person name="Getino M."/>
            <person name="Pursley I."/>
            <person name="Horton D.L."/>
            <person name="Alikhan N.F."/>
            <person name="Baker D."/>
            <person name="Gharbi K."/>
            <person name="Hall N."/>
            <person name="Watson M."/>
            <person name="Adriaenssens E.M."/>
            <person name="Foster-Nyarko E."/>
            <person name="Jarju S."/>
            <person name="Secka A."/>
            <person name="Antonio M."/>
            <person name="Oren A."/>
            <person name="Chaudhuri R.R."/>
            <person name="La Ragione R."/>
            <person name="Hildebrand F."/>
            <person name="Pallen M.J."/>
        </authorList>
    </citation>
    <scope>NUCLEOTIDE SEQUENCE</scope>
    <source>
        <strain evidence="1">ChiBcec8-14828</strain>
    </source>
</reference>
<dbReference type="Gene3D" id="3.30.1330.30">
    <property type="match status" value="1"/>
</dbReference>
<accession>A0A9D2M2Q4</accession>
<reference evidence="1" key="2">
    <citation type="submission" date="2021-04" db="EMBL/GenBank/DDBJ databases">
        <authorList>
            <person name="Gilroy R."/>
        </authorList>
    </citation>
    <scope>NUCLEOTIDE SEQUENCE</scope>
    <source>
        <strain evidence="1">ChiBcec8-14828</strain>
    </source>
</reference>
<dbReference type="AlphaFoldDB" id="A0A9D2M2Q4"/>
<dbReference type="InterPro" id="IPR029064">
    <property type="entry name" value="Ribosomal_eL30-like_sf"/>
</dbReference>
<proteinExistence type="predicted"/>
<evidence type="ECO:0000313" key="2">
    <source>
        <dbReference type="Proteomes" id="UP000824209"/>
    </source>
</evidence>
<name>A0A9D2M2Q4_9FIRM</name>
<keyword evidence="1" id="KW-0687">Ribonucleoprotein</keyword>
<protein>
    <submittedName>
        <fullName evidence="1">50S ribosomal protein L7ae</fullName>
    </submittedName>
</protein>
<dbReference type="EMBL" id="DWYA01000039">
    <property type="protein sequence ID" value="HJB39556.1"/>
    <property type="molecule type" value="Genomic_DNA"/>
</dbReference>
<dbReference type="GO" id="GO:0005840">
    <property type="term" value="C:ribosome"/>
    <property type="evidence" value="ECO:0007669"/>
    <property type="project" value="UniProtKB-KW"/>
</dbReference>
<dbReference type="Proteomes" id="UP000824209">
    <property type="component" value="Unassembled WGS sequence"/>
</dbReference>
<sequence>MRNKLLFALSLCRKAGALVTGFDPVKESVMTGKADLVLCAADAAERTLRHAQEFCEGLTEFHVMSLTKEELDQITRKPTVVFAVTDCELANLCRKAISEQTAQKEERA</sequence>
<dbReference type="SUPFAM" id="SSF55315">
    <property type="entry name" value="L30e-like"/>
    <property type="match status" value="1"/>
</dbReference>
<gene>
    <name evidence="1" type="ORF">H9943_04085</name>
</gene>
<comment type="caution">
    <text evidence="1">The sequence shown here is derived from an EMBL/GenBank/DDBJ whole genome shotgun (WGS) entry which is preliminary data.</text>
</comment>
<evidence type="ECO:0000313" key="1">
    <source>
        <dbReference type="EMBL" id="HJB39556.1"/>
    </source>
</evidence>
<organism evidence="1 2">
    <name type="scientific">Candidatus Ruthenibacterium avium</name>
    <dbReference type="NCBI Taxonomy" id="2838751"/>
    <lineage>
        <taxon>Bacteria</taxon>
        <taxon>Bacillati</taxon>
        <taxon>Bacillota</taxon>
        <taxon>Clostridia</taxon>
        <taxon>Eubacteriales</taxon>
        <taxon>Oscillospiraceae</taxon>
        <taxon>Ruthenibacterium</taxon>
    </lineage>
</organism>